<dbReference type="AlphaFoldDB" id="A0A2N8TPZ0"/>
<dbReference type="EMBL" id="POUC01000107">
    <property type="protein sequence ID" value="PNG21053.1"/>
    <property type="molecule type" value="Genomic_DNA"/>
</dbReference>
<evidence type="ECO:0000313" key="3">
    <source>
        <dbReference type="Proteomes" id="UP000235943"/>
    </source>
</evidence>
<name>A0A2N8TPZ0_9ACTN</name>
<comment type="caution">
    <text evidence="2">The sequence shown here is derived from an EMBL/GenBank/DDBJ whole genome shotgun (WGS) entry which is preliminary data.</text>
</comment>
<feature type="compositionally biased region" description="Basic and acidic residues" evidence="1">
    <location>
        <begin position="245"/>
        <end position="300"/>
    </location>
</feature>
<organism evidence="2 3">
    <name type="scientific">Streptomyces cahuitamycinicus</name>
    <dbReference type="NCBI Taxonomy" id="2070367"/>
    <lineage>
        <taxon>Bacteria</taxon>
        <taxon>Bacillati</taxon>
        <taxon>Actinomycetota</taxon>
        <taxon>Actinomycetes</taxon>
        <taxon>Kitasatosporales</taxon>
        <taxon>Streptomycetaceae</taxon>
        <taxon>Streptomyces</taxon>
    </lineage>
</organism>
<feature type="compositionally biased region" description="Gly residues" evidence="1">
    <location>
        <begin position="142"/>
        <end position="154"/>
    </location>
</feature>
<protein>
    <submittedName>
        <fullName evidence="2">Uncharacterized protein</fullName>
    </submittedName>
</protein>
<accession>A0A2N8TPZ0</accession>
<feature type="compositionally biased region" description="Polar residues" evidence="1">
    <location>
        <begin position="477"/>
        <end position="491"/>
    </location>
</feature>
<feature type="compositionally biased region" description="Basic residues" evidence="1">
    <location>
        <begin position="368"/>
        <end position="385"/>
    </location>
</feature>
<feature type="compositionally biased region" description="Low complexity" evidence="1">
    <location>
        <begin position="339"/>
        <end position="367"/>
    </location>
</feature>
<proteinExistence type="predicted"/>
<reference evidence="2 3" key="1">
    <citation type="submission" date="2018-01" db="EMBL/GenBank/DDBJ databases">
        <title>Draft genome sequence of Streptomyces sp. 13K301.</title>
        <authorList>
            <person name="Sahin N."/>
            <person name="Saygin H."/>
            <person name="Ay H."/>
        </authorList>
    </citation>
    <scope>NUCLEOTIDE SEQUENCE [LARGE SCALE GENOMIC DNA]</scope>
    <source>
        <strain evidence="2 3">13K301</strain>
    </source>
</reference>
<evidence type="ECO:0000256" key="1">
    <source>
        <dbReference type="SAM" id="MobiDB-lite"/>
    </source>
</evidence>
<feature type="compositionally biased region" description="Basic and acidic residues" evidence="1">
    <location>
        <begin position="219"/>
        <end position="236"/>
    </location>
</feature>
<feature type="compositionally biased region" description="Basic residues" evidence="1">
    <location>
        <begin position="328"/>
        <end position="338"/>
    </location>
</feature>
<feature type="region of interest" description="Disordered" evidence="1">
    <location>
        <begin position="90"/>
        <end position="431"/>
    </location>
</feature>
<feature type="compositionally biased region" description="Gly residues" evidence="1">
    <location>
        <begin position="114"/>
        <end position="133"/>
    </location>
</feature>
<gene>
    <name evidence="2" type="ORF">C1J00_16860</name>
</gene>
<feature type="compositionally biased region" description="Gly residues" evidence="1">
    <location>
        <begin position="172"/>
        <end position="198"/>
    </location>
</feature>
<feature type="compositionally biased region" description="Low complexity" evidence="1">
    <location>
        <begin position="386"/>
        <end position="397"/>
    </location>
</feature>
<feature type="compositionally biased region" description="Polar residues" evidence="1">
    <location>
        <begin position="208"/>
        <end position="217"/>
    </location>
</feature>
<feature type="compositionally biased region" description="Polar residues" evidence="1">
    <location>
        <begin position="97"/>
        <end position="106"/>
    </location>
</feature>
<sequence length="620" mass="64747">MYKIQAGTVALRSEGGDDTEEDPQTPGLGALGLAATLAIALAALRGTVTFVQDLNTRRLAREAETAPLREARLKRQVAAEEAAAKLEGISGKAAQQRAKQVPSSQDFGRKSLSGGRGSLLGGGGRGGGGGSTGPGRSNKWGSGSGSTGPGGKGPSGKPSSTTPSRSTSGSGKPAGGSGKGGPGSKSGSSGSGSTGPGKGIKSPKDGKSPSSNASNPSLERARGRQQRAADRQAARLERRKARHAAAMEDRSRDRAAGRDRKNAAKESRREAKAKRAEDRAKEKEAKKEARAAEDADRTKLGDAMAKTARKRLKKRRRKLAPPMLTTVPRKKRRKKKSKPGSPAGAGSSSGAATGSAKTPKAPTAKKGPGAKKRPRVKLKKPKAKKTSTGTGTTSSTGSGTGSAGSGWEFWTPPPRGERKSAEDSMRDADPNSQTVWTAEQVFPSGYQAPAREPLTTGARGLPSGTSTSTRIKKEASVSASGSSLPTLRSMASSEHMTEVTLDDVLGKLAESKKQCLKTYDECADLADKAVKLRDRFLKLSKELAQRHNVIGRLTSRAMARLAESMDLIKKKALEMRTKSLAAAEAVEVAHDEMHDAYKPVQQATADAGLVMPSARIHNED</sequence>
<feature type="compositionally biased region" description="Basic and acidic residues" evidence="1">
    <location>
        <begin position="415"/>
        <end position="429"/>
    </location>
</feature>
<keyword evidence="3" id="KW-1185">Reference proteome</keyword>
<evidence type="ECO:0000313" key="2">
    <source>
        <dbReference type="EMBL" id="PNG21053.1"/>
    </source>
</evidence>
<feature type="region of interest" description="Disordered" evidence="1">
    <location>
        <begin position="448"/>
        <end position="491"/>
    </location>
</feature>
<feature type="compositionally biased region" description="Low complexity" evidence="1">
    <location>
        <begin position="155"/>
        <end position="171"/>
    </location>
</feature>
<feature type="region of interest" description="Disordered" evidence="1">
    <location>
        <begin position="1"/>
        <end position="24"/>
    </location>
</feature>
<feature type="compositionally biased region" description="Basic residues" evidence="1">
    <location>
        <begin position="307"/>
        <end position="319"/>
    </location>
</feature>
<dbReference type="OrthoDB" id="4279391at2"/>
<dbReference type="Proteomes" id="UP000235943">
    <property type="component" value="Unassembled WGS sequence"/>
</dbReference>